<keyword evidence="4" id="KW-0804">Transcription</keyword>
<feature type="coiled-coil region" evidence="5">
    <location>
        <begin position="79"/>
        <end position="106"/>
    </location>
</feature>
<organism evidence="7 8">
    <name type="scientific">Glutamicibacter ectropisis</name>
    <dbReference type="NCBI Taxonomy" id="3046593"/>
    <lineage>
        <taxon>Bacteria</taxon>
        <taxon>Bacillati</taxon>
        <taxon>Actinomycetota</taxon>
        <taxon>Actinomycetes</taxon>
        <taxon>Micrococcales</taxon>
        <taxon>Micrococcaceae</taxon>
        <taxon>Glutamicibacter</taxon>
    </lineage>
</organism>
<dbReference type="InterPro" id="IPR036244">
    <property type="entry name" value="TipA-like_antibiotic-bd"/>
</dbReference>
<evidence type="ECO:0000256" key="2">
    <source>
        <dbReference type="ARBA" id="ARBA00023015"/>
    </source>
</evidence>
<dbReference type="GO" id="GO:0003700">
    <property type="term" value="F:DNA-binding transcription factor activity"/>
    <property type="evidence" value="ECO:0007669"/>
    <property type="project" value="InterPro"/>
</dbReference>
<dbReference type="PROSITE" id="PS50937">
    <property type="entry name" value="HTH_MERR_2"/>
    <property type="match status" value="1"/>
</dbReference>
<evidence type="ECO:0000313" key="7">
    <source>
        <dbReference type="EMBL" id="XAO44898.1"/>
    </source>
</evidence>
<keyword evidence="3" id="KW-0238">DNA-binding</keyword>
<accession>A0AAU6WCR4</accession>
<evidence type="ECO:0000259" key="6">
    <source>
        <dbReference type="PROSITE" id="PS50937"/>
    </source>
</evidence>
<dbReference type="EMBL" id="CP125942">
    <property type="protein sequence ID" value="XAO44898.1"/>
    <property type="molecule type" value="Genomic_DNA"/>
</dbReference>
<evidence type="ECO:0000256" key="5">
    <source>
        <dbReference type="SAM" id="Coils"/>
    </source>
</evidence>
<protein>
    <submittedName>
        <fullName evidence="7">MerR family transcriptional regulator</fullName>
    </submittedName>
</protein>
<dbReference type="PANTHER" id="PTHR30204">
    <property type="entry name" value="REDOX-CYCLING DRUG-SENSING TRANSCRIPTIONAL ACTIVATOR SOXR"/>
    <property type="match status" value="1"/>
</dbReference>
<dbReference type="InterPro" id="IPR047057">
    <property type="entry name" value="MerR_fam"/>
</dbReference>
<proteinExistence type="predicted"/>
<dbReference type="SUPFAM" id="SSF46955">
    <property type="entry name" value="Putative DNA-binding domain"/>
    <property type="match status" value="1"/>
</dbReference>
<dbReference type="GO" id="GO:0003677">
    <property type="term" value="F:DNA binding"/>
    <property type="evidence" value="ECO:0007669"/>
    <property type="project" value="UniProtKB-KW"/>
</dbReference>
<keyword evidence="2" id="KW-0805">Transcription regulation</keyword>
<dbReference type="AlphaFoldDB" id="A0AAU6WCR4"/>
<evidence type="ECO:0000256" key="1">
    <source>
        <dbReference type="ARBA" id="ARBA00022491"/>
    </source>
</evidence>
<dbReference type="PRINTS" id="PR00040">
    <property type="entry name" value="HTHMERR"/>
</dbReference>
<dbReference type="InterPro" id="IPR000551">
    <property type="entry name" value="MerR-type_HTH_dom"/>
</dbReference>
<evidence type="ECO:0000313" key="8">
    <source>
        <dbReference type="Proteomes" id="UP001486888"/>
    </source>
</evidence>
<keyword evidence="5" id="KW-0175">Coiled coil</keyword>
<dbReference type="Pfam" id="PF07739">
    <property type="entry name" value="TipAS"/>
    <property type="match status" value="1"/>
</dbReference>
<dbReference type="Proteomes" id="UP001486888">
    <property type="component" value="Chromosome"/>
</dbReference>
<dbReference type="KEGG" id="gey:QMQ05_11080"/>
<keyword evidence="8" id="KW-1185">Reference proteome</keyword>
<evidence type="ECO:0000256" key="4">
    <source>
        <dbReference type="ARBA" id="ARBA00023163"/>
    </source>
</evidence>
<dbReference type="PANTHER" id="PTHR30204:SF69">
    <property type="entry name" value="MERR-FAMILY TRANSCRIPTIONAL REGULATOR"/>
    <property type="match status" value="1"/>
</dbReference>
<dbReference type="Gene3D" id="1.10.1660.10">
    <property type="match status" value="1"/>
</dbReference>
<dbReference type="SMART" id="SM00422">
    <property type="entry name" value="HTH_MERR"/>
    <property type="match status" value="1"/>
</dbReference>
<dbReference type="Gene3D" id="1.10.490.50">
    <property type="entry name" value="Antibiotic binding domain of TipA-like multidrug resistance regulators"/>
    <property type="match status" value="1"/>
</dbReference>
<evidence type="ECO:0000256" key="3">
    <source>
        <dbReference type="ARBA" id="ARBA00023125"/>
    </source>
</evidence>
<gene>
    <name evidence="7" type="ORF">QMQ05_11080</name>
</gene>
<dbReference type="Pfam" id="PF13411">
    <property type="entry name" value="MerR_1"/>
    <property type="match status" value="1"/>
</dbReference>
<dbReference type="InterPro" id="IPR012925">
    <property type="entry name" value="TipAS_dom"/>
</dbReference>
<dbReference type="CDD" id="cd01106">
    <property type="entry name" value="HTH_TipAL-Mta"/>
    <property type="match status" value="1"/>
</dbReference>
<dbReference type="SUPFAM" id="SSF89082">
    <property type="entry name" value="Antibiotic binding domain of TipA-like multidrug resistance regulators"/>
    <property type="match status" value="1"/>
</dbReference>
<sequence length="264" mass="29900">MEWTVQELAERAGISGRTLRHYHQIGLLEPDRVGSNGYRYYGLNAVSRLQRILLLRETGLPLTDIANVLSAPTTPEVEVEALTEQLAHLASERESLNRRINAVEHTLSMRSQGREPRMDVMLEGFNDRYETEVIENWGREAFESSNQWWHGKSVSQQRQWKARAEALLTQWRLLQEGGSTPDSTAAQDHAAIHLEWFKEIPGTPTHAGDTAKSIDMIRGLADQYETNPDFHVAFGTVQAATFAANALRLHIRQLDDHPPSDLRS</sequence>
<feature type="domain" description="HTH merR-type" evidence="6">
    <location>
        <begin position="1"/>
        <end position="71"/>
    </location>
</feature>
<keyword evidence="1" id="KW-0678">Repressor</keyword>
<dbReference type="RefSeq" id="WP_345470032.1">
    <property type="nucleotide sequence ID" value="NZ_CP125942.1"/>
</dbReference>
<reference evidence="7 8" key="1">
    <citation type="submission" date="2023-05" db="EMBL/GenBank/DDBJ databases">
        <title>Glutamicibacter sp. B1, complete genome.</title>
        <authorList>
            <person name="Long Y.H."/>
            <person name="Fang T."/>
            <person name="Li X.Y."/>
        </authorList>
    </citation>
    <scope>NUCLEOTIDE SEQUENCE [LARGE SCALE GENOMIC DNA]</scope>
    <source>
        <strain evidence="7 8">B1</strain>
    </source>
</reference>
<dbReference type="InterPro" id="IPR009061">
    <property type="entry name" value="DNA-bd_dom_put_sf"/>
</dbReference>
<name>A0AAU6WCR4_9MICC</name>